<gene>
    <name evidence="1" type="ORF">XELAEV_18028788mg</name>
</gene>
<name>A0A974CQC6_XENLA</name>
<protein>
    <submittedName>
        <fullName evidence="1">Uncharacterized protein</fullName>
    </submittedName>
</protein>
<dbReference type="EMBL" id="CM004475">
    <property type="protein sequence ID" value="OCT77694.1"/>
    <property type="molecule type" value="Genomic_DNA"/>
</dbReference>
<sequence>MMDEWVVEEINIKEKTIGNSLTHPEQSRGVAAWKFVWAIKKEWWWGRRVLRHAVHSCGKKNPNTRFFSTEVVCPDGSRVEKPHPKYYIAYEDVKIRFTFMI</sequence>
<evidence type="ECO:0000313" key="2">
    <source>
        <dbReference type="Proteomes" id="UP000694892"/>
    </source>
</evidence>
<dbReference type="AlphaFoldDB" id="A0A974CQC6"/>
<proteinExistence type="predicted"/>
<reference evidence="2" key="1">
    <citation type="journal article" date="2016" name="Nature">
        <title>Genome evolution in the allotetraploid frog Xenopus laevis.</title>
        <authorList>
            <person name="Session A.M."/>
            <person name="Uno Y."/>
            <person name="Kwon T."/>
            <person name="Chapman J.A."/>
            <person name="Toyoda A."/>
            <person name="Takahashi S."/>
            <person name="Fukui A."/>
            <person name="Hikosaka A."/>
            <person name="Suzuki A."/>
            <person name="Kondo M."/>
            <person name="van Heeringen S.J."/>
            <person name="Quigley I."/>
            <person name="Heinz S."/>
            <person name="Ogino H."/>
            <person name="Ochi H."/>
            <person name="Hellsten U."/>
            <person name="Lyons J.B."/>
            <person name="Simakov O."/>
            <person name="Putnam N."/>
            <person name="Stites J."/>
            <person name="Kuroki Y."/>
            <person name="Tanaka T."/>
            <person name="Michiue T."/>
            <person name="Watanabe M."/>
            <person name="Bogdanovic O."/>
            <person name="Lister R."/>
            <person name="Georgiou G."/>
            <person name="Paranjpe S.S."/>
            <person name="van Kruijsbergen I."/>
            <person name="Shu S."/>
            <person name="Carlson J."/>
            <person name="Kinoshita T."/>
            <person name="Ohta Y."/>
            <person name="Mawaribuchi S."/>
            <person name="Jenkins J."/>
            <person name="Grimwood J."/>
            <person name="Schmutz J."/>
            <person name="Mitros T."/>
            <person name="Mozaffari S.V."/>
            <person name="Suzuki Y."/>
            <person name="Haramoto Y."/>
            <person name="Yamamoto T.S."/>
            <person name="Takagi C."/>
            <person name="Heald R."/>
            <person name="Miller K."/>
            <person name="Haudenschild C."/>
            <person name="Kitzman J."/>
            <person name="Nakayama T."/>
            <person name="Izutsu Y."/>
            <person name="Robert J."/>
            <person name="Fortriede J."/>
            <person name="Burns K."/>
            <person name="Lotay V."/>
            <person name="Karimi K."/>
            <person name="Yasuoka Y."/>
            <person name="Dichmann D.S."/>
            <person name="Flajnik M.F."/>
            <person name="Houston D.W."/>
            <person name="Shendure J."/>
            <person name="DuPasquier L."/>
            <person name="Vize P.D."/>
            <person name="Zorn A.M."/>
            <person name="Ito M."/>
            <person name="Marcotte E.M."/>
            <person name="Wallingford J.B."/>
            <person name="Ito Y."/>
            <person name="Asashima M."/>
            <person name="Ueno N."/>
            <person name="Matsuda Y."/>
            <person name="Veenstra G.J."/>
            <person name="Fujiyama A."/>
            <person name="Harland R.M."/>
            <person name="Taira M."/>
            <person name="Rokhsar D.S."/>
        </authorList>
    </citation>
    <scope>NUCLEOTIDE SEQUENCE [LARGE SCALE GENOMIC DNA]</scope>
    <source>
        <strain evidence="2">J</strain>
    </source>
</reference>
<organism evidence="1 2">
    <name type="scientific">Xenopus laevis</name>
    <name type="common">African clawed frog</name>
    <dbReference type="NCBI Taxonomy" id="8355"/>
    <lineage>
        <taxon>Eukaryota</taxon>
        <taxon>Metazoa</taxon>
        <taxon>Chordata</taxon>
        <taxon>Craniata</taxon>
        <taxon>Vertebrata</taxon>
        <taxon>Euteleostomi</taxon>
        <taxon>Amphibia</taxon>
        <taxon>Batrachia</taxon>
        <taxon>Anura</taxon>
        <taxon>Pipoidea</taxon>
        <taxon>Pipidae</taxon>
        <taxon>Xenopodinae</taxon>
        <taxon>Xenopus</taxon>
        <taxon>Xenopus</taxon>
    </lineage>
</organism>
<accession>A0A974CQC6</accession>
<evidence type="ECO:0000313" key="1">
    <source>
        <dbReference type="EMBL" id="OCT77694.1"/>
    </source>
</evidence>
<dbReference type="Proteomes" id="UP000694892">
    <property type="component" value="Chromosome 5S"/>
</dbReference>